<evidence type="ECO:0000256" key="1">
    <source>
        <dbReference type="ARBA" id="ARBA00004370"/>
    </source>
</evidence>
<feature type="transmembrane region" description="Helical" evidence="5">
    <location>
        <begin position="178"/>
        <end position="198"/>
    </location>
</feature>
<dbReference type="Pfam" id="PF10328">
    <property type="entry name" value="7TM_GPCR_Srx"/>
    <property type="match status" value="1"/>
</dbReference>
<dbReference type="InterPro" id="IPR017452">
    <property type="entry name" value="GPCR_Rhodpsn_7TM"/>
</dbReference>
<evidence type="ECO:0000259" key="6">
    <source>
        <dbReference type="PROSITE" id="PS50262"/>
    </source>
</evidence>
<reference evidence="7" key="1">
    <citation type="submission" date="2020-05" db="UniProtKB">
        <authorList>
            <consortium name="EnsemblMetazoa"/>
        </authorList>
    </citation>
    <scope>IDENTIFICATION</scope>
    <source>
        <strain evidence="7">BB02</strain>
    </source>
</reference>
<feature type="transmembrane region" description="Helical" evidence="5">
    <location>
        <begin position="57"/>
        <end position="77"/>
    </location>
</feature>
<dbReference type="VEuPathDB" id="VectorBase:BGLB030642"/>
<dbReference type="RefSeq" id="XP_013094570.2">
    <property type="nucleotide sequence ID" value="XM_013239116.2"/>
</dbReference>
<feature type="transmembrane region" description="Helical" evidence="5">
    <location>
        <begin position="249"/>
        <end position="270"/>
    </location>
</feature>
<keyword evidence="4 5" id="KW-0472">Membrane</keyword>
<dbReference type="EnsemblMetazoa" id="BGLB030642-RA">
    <property type="protein sequence ID" value="BGLB030642-PA"/>
    <property type="gene ID" value="BGLB030642"/>
</dbReference>
<organism evidence="7 8">
    <name type="scientific">Biomphalaria glabrata</name>
    <name type="common">Bloodfluke planorb</name>
    <name type="synonym">Freshwater snail</name>
    <dbReference type="NCBI Taxonomy" id="6526"/>
    <lineage>
        <taxon>Eukaryota</taxon>
        <taxon>Metazoa</taxon>
        <taxon>Spiralia</taxon>
        <taxon>Lophotrochozoa</taxon>
        <taxon>Mollusca</taxon>
        <taxon>Gastropoda</taxon>
        <taxon>Heterobranchia</taxon>
        <taxon>Euthyneura</taxon>
        <taxon>Panpulmonata</taxon>
        <taxon>Hygrophila</taxon>
        <taxon>Lymnaeoidea</taxon>
        <taxon>Planorbidae</taxon>
        <taxon>Biomphalaria</taxon>
    </lineage>
</organism>
<dbReference type="PANTHER" id="PTHR46641:SF2">
    <property type="entry name" value="FMRFAMIDE RECEPTOR"/>
    <property type="match status" value="1"/>
</dbReference>
<dbReference type="Proteomes" id="UP000076420">
    <property type="component" value="Unassembled WGS sequence"/>
</dbReference>
<dbReference type="GO" id="GO:0016020">
    <property type="term" value="C:membrane"/>
    <property type="evidence" value="ECO:0007669"/>
    <property type="project" value="UniProtKB-SubCell"/>
</dbReference>
<accession>A0A2C9LG57</accession>
<feature type="transmembrane region" description="Helical" evidence="5">
    <location>
        <begin position="327"/>
        <end position="347"/>
    </location>
</feature>
<dbReference type="InterPro" id="IPR052954">
    <property type="entry name" value="GPCR-Ligand_Int"/>
</dbReference>
<gene>
    <name evidence="7" type="primary">106078271</name>
</gene>
<evidence type="ECO:0000313" key="7">
    <source>
        <dbReference type="EnsemblMetazoa" id="BGLB030642-PA"/>
    </source>
</evidence>
<evidence type="ECO:0000256" key="5">
    <source>
        <dbReference type="SAM" id="Phobius"/>
    </source>
</evidence>
<feature type="transmembrane region" description="Helical" evidence="5">
    <location>
        <begin position="291"/>
        <end position="315"/>
    </location>
</feature>
<feature type="domain" description="G-protein coupled receptors family 1 profile" evidence="6">
    <location>
        <begin position="69"/>
        <end position="301"/>
    </location>
</feature>
<name>A0A2C9LG57_BIOGL</name>
<evidence type="ECO:0000256" key="3">
    <source>
        <dbReference type="ARBA" id="ARBA00022989"/>
    </source>
</evidence>
<dbReference type="VEuPathDB" id="VectorBase:BGLAX_042306"/>
<dbReference type="SUPFAM" id="SSF81321">
    <property type="entry name" value="Family A G protein-coupled receptor-like"/>
    <property type="match status" value="1"/>
</dbReference>
<comment type="subcellular location">
    <subcellularLocation>
        <location evidence="1">Membrane</location>
    </subcellularLocation>
</comment>
<keyword evidence="3 5" id="KW-1133">Transmembrane helix</keyword>
<evidence type="ECO:0000313" key="8">
    <source>
        <dbReference type="Proteomes" id="UP000076420"/>
    </source>
</evidence>
<dbReference type="AlphaFoldDB" id="A0A2C9LG57"/>
<feature type="transmembrane region" description="Helical" evidence="5">
    <location>
        <begin position="134"/>
        <end position="157"/>
    </location>
</feature>
<dbReference type="KEGG" id="bgt:106078271"/>
<dbReference type="STRING" id="6526.A0A2C9LG57"/>
<protein>
    <recommendedName>
        <fullName evidence="6">G-protein coupled receptors family 1 profile domain-containing protein</fullName>
    </recommendedName>
</protein>
<evidence type="ECO:0000256" key="4">
    <source>
        <dbReference type="ARBA" id="ARBA00023136"/>
    </source>
</evidence>
<dbReference type="OrthoDB" id="6236815at2759"/>
<sequence length="363" mass="41567">MGHNSTNYSLLFSSSASALTLVKTSSTMATTPMSYFVCSVRANSFQIFLTFQVMECYVNPVLSLFGLCGNIMSLAILKHSGIHKPSNILLFGLVVADIMCLMLTIDYALPILYFGQDKIVPMLCGFQYHDAVNYFLTISSLVFTFFGFWGIYVNPFIQVFVTVERLLAVFMPLTFKKIVTRLTTTVCVLFSFLFWLPWNFAFNSIYDVRQQKLSPSVNWMAVVHGKFYFSNQEIIDVFNFYVVDSLDSWIPLVLVTLGTLAVFIKVKVTLRKRQKLTKSLKPITWSTRTTKTLMATSVVFIAAHACGSMIIYLFPSENYVEYYTRNAFYYLVYIINGSSSLSIYLVCNKRFLQIFLKIVRWET</sequence>
<feature type="transmembrane region" description="Helical" evidence="5">
    <location>
        <begin position="89"/>
        <end position="114"/>
    </location>
</feature>
<dbReference type="InterPro" id="IPR019430">
    <property type="entry name" value="7TM_GPCR_serpentine_rcpt_Srx"/>
</dbReference>
<evidence type="ECO:0000256" key="2">
    <source>
        <dbReference type="ARBA" id="ARBA00022692"/>
    </source>
</evidence>
<proteinExistence type="predicted"/>
<dbReference type="Gene3D" id="1.20.1070.10">
    <property type="entry name" value="Rhodopsin 7-helix transmembrane proteins"/>
    <property type="match status" value="1"/>
</dbReference>
<dbReference type="PROSITE" id="PS50262">
    <property type="entry name" value="G_PROTEIN_RECEP_F1_2"/>
    <property type="match status" value="1"/>
</dbReference>
<dbReference type="PANTHER" id="PTHR46641">
    <property type="entry name" value="FMRFAMIDE RECEPTOR-RELATED"/>
    <property type="match status" value="1"/>
</dbReference>
<keyword evidence="2 5" id="KW-0812">Transmembrane</keyword>